<gene>
    <name evidence="8" type="ORF">L3049_01865</name>
</gene>
<keyword evidence="4" id="KW-0472">Membrane</keyword>
<protein>
    <submittedName>
        <fullName evidence="8">RagB/SusD family nutrient uptake outer membrane protein</fullName>
    </submittedName>
</protein>
<evidence type="ECO:0000313" key="9">
    <source>
        <dbReference type="Proteomes" id="UP001528920"/>
    </source>
</evidence>
<evidence type="ECO:0000256" key="1">
    <source>
        <dbReference type="ARBA" id="ARBA00004442"/>
    </source>
</evidence>
<dbReference type="SUPFAM" id="SSF48452">
    <property type="entry name" value="TPR-like"/>
    <property type="match status" value="1"/>
</dbReference>
<dbReference type="Proteomes" id="UP001528920">
    <property type="component" value="Unassembled WGS sequence"/>
</dbReference>
<comment type="subcellular location">
    <subcellularLocation>
        <location evidence="1">Cell outer membrane</location>
    </subcellularLocation>
</comment>
<evidence type="ECO:0000256" key="2">
    <source>
        <dbReference type="ARBA" id="ARBA00006275"/>
    </source>
</evidence>
<name>A0ABT5VMS1_9BACT</name>
<evidence type="ECO:0000256" key="5">
    <source>
        <dbReference type="ARBA" id="ARBA00023237"/>
    </source>
</evidence>
<dbReference type="Gene3D" id="2.20.20.130">
    <property type="match status" value="1"/>
</dbReference>
<evidence type="ECO:0000259" key="7">
    <source>
        <dbReference type="Pfam" id="PF14322"/>
    </source>
</evidence>
<evidence type="ECO:0000256" key="3">
    <source>
        <dbReference type="ARBA" id="ARBA00022729"/>
    </source>
</evidence>
<dbReference type="InterPro" id="IPR012944">
    <property type="entry name" value="SusD_RagB_dom"/>
</dbReference>
<dbReference type="Gene3D" id="1.25.40.900">
    <property type="match status" value="1"/>
</dbReference>
<dbReference type="InterPro" id="IPR033985">
    <property type="entry name" value="SusD-like_N"/>
</dbReference>
<dbReference type="CDD" id="cd08977">
    <property type="entry name" value="SusD"/>
    <property type="match status" value="1"/>
</dbReference>
<evidence type="ECO:0000256" key="4">
    <source>
        <dbReference type="ARBA" id="ARBA00023136"/>
    </source>
</evidence>
<dbReference type="RefSeq" id="WP_275108075.1">
    <property type="nucleotide sequence ID" value="NZ_JAKJSC010000001.1"/>
</dbReference>
<keyword evidence="9" id="KW-1185">Reference proteome</keyword>
<dbReference type="InterPro" id="IPR011990">
    <property type="entry name" value="TPR-like_helical_dom_sf"/>
</dbReference>
<dbReference type="EMBL" id="JAKJSC010000001">
    <property type="protein sequence ID" value="MDE5416736.1"/>
    <property type="molecule type" value="Genomic_DNA"/>
</dbReference>
<comment type="caution">
    <text evidence="8">The sequence shown here is derived from an EMBL/GenBank/DDBJ whole genome shotgun (WGS) entry which is preliminary data.</text>
</comment>
<organism evidence="8 9">
    <name type="scientific">Paralabilibaculum antarcticum</name>
    <dbReference type="NCBI Taxonomy" id="2912572"/>
    <lineage>
        <taxon>Bacteria</taxon>
        <taxon>Pseudomonadati</taxon>
        <taxon>Bacteroidota</taxon>
        <taxon>Bacteroidia</taxon>
        <taxon>Marinilabiliales</taxon>
        <taxon>Marinifilaceae</taxon>
        <taxon>Paralabilibaculum</taxon>
    </lineage>
</organism>
<feature type="domain" description="SusD-like N-terminal" evidence="7">
    <location>
        <begin position="21"/>
        <end position="226"/>
    </location>
</feature>
<comment type="similarity">
    <text evidence="2">Belongs to the SusD family.</text>
</comment>
<keyword evidence="5" id="KW-0998">Cell outer membrane</keyword>
<dbReference type="Pfam" id="PF14322">
    <property type="entry name" value="SusD-like_3"/>
    <property type="match status" value="1"/>
</dbReference>
<sequence length="485" mass="55068">MKNIYIIAFSFVLLLSSCSEDYLDLDSSTSQSMDAVNTLDDVEMLLHGAYNILSDNDYYNNGYLARSDVRADDMLSLSSSRLGTENRYQYTPEKCTSGMWSVPYTAIRQANRVLNHLEAIEAVSESDVTMKNSMKGQALTIRALAHFDLCRMFGLPYSHNGGSSLGVPIITTILDWDAKKERNTVKEVYEQVINDLTIAIPLMDTEVTDGYINHWAAKTILARVYLYKEDNALAYSTAKDIIDNSPYELVSRDKYVDSWADDYTSESIFSISNTLTDNGGLESIGNYADPDGYYIFAATKKLTLIFDDADIRKELLYDDYRTYKYDVQGRVLKFPGKGNTKDKIVAAWEEGKTLSNPSYTSNTPVFRLSELYLIAAEAAIKEADPVNATLYLNKIVERADPTATVAEADIDLDRILLERRKEFVSEGHRFFDLTRNKLNIDRPRLTKRQSSSVPKFIDWNYYKIVYPIPISERNANPNLIQNPDY</sequence>
<dbReference type="Gene3D" id="1.25.40.390">
    <property type="match status" value="1"/>
</dbReference>
<accession>A0ABT5VMS1</accession>
<reference evidence="8 9" key="1">
    <citation type="submission" date="2022-01" db="EMBL/GenBank/DDBJ databases">
        <title>Labilibaculum sp. nov, a marine bacterium isolated from Antarctica.</title>
        <authorList>
            <person name="Dai W."/>
        </authorList>
    </citation>
    <scope>NUCLEOTIDE SEQUENCE [LARGE SCALE GENOMIC DNA]</scope>
    <source>
        <strain evidence="8 9">DW002</strain>
    </source>
</reference>
<evidence type="ECO:0000259" key="6">
    <source>
        <dbReference type="Pfam" id="PF07980"/>
    </source>
</evidence>
<feature type="domain" description="RagB/SusD" evidence="6">
    <location>
        <begin position="352"/>
        <end position="485"/>
    </location>
</feature>
<evidence type="ECO:0000313" key="8">
    <source>
        <dbReference type="EMBL" id="MDE5416736.1"/>
    </source>
</evidence>
<dbReference type="Pfam" id="PF07980">
    <property type="entry name" value="SusD_RagB"/>
    <property type="match status" value="1"/>
</dbReference>
<proteinExistence type="inferred from homology"/>
<dbReference type="PROSITE" id="PS51257">
    <property type="entry name" value="PROKAR_LIPOPROTEIN"/>
    <property type="match status" value="1"/>
</dbReference>
<keyword evidence="3" id="KW-0732">Signal</keyword>